<organism evidence="2 3">
    <name type="scientific">Neisseria arctica</name>
    <dbReference type="NCBI Taxonomy" id="1470200"/>
    <lineage>
        <taxon>Bacteria</taxon>
        <taxon>Pseudomonadati</taxon>
        <taxon>Pseudomonadota</taxon>
        <taxon>Betaproteobacteria</taxon>
        <taxon>Neisseriales</taxon>
        <taxon>Neisseriaceae</taxon>
        <taxon>Neisseria</taxon>
    </lineage>
</organism>
<proteinExistence type="inferred from homology"/>
<comment type="caution">
    <text evidence="2">The sequence shown here is derived from an EMBL/GenBank/DDBJ whole genome shotgun (WGS) entry which is preliminary data.</text>
</comment>
<dbReference type="SUPFAM" id="SSF55298">
    <property type="entry name" value="YjgF-like"/>
    <property type="match status" value="1"/>
</dbReference>
<sequence>MNITYHGQTPRLSEATVANGFVFLSGMVPETDSSDITEQTQDVLKQIDKWLEKCGSDKRHILEATIYLPDLADYAAMNAVWDQWVDPQRAPARACVAAGLANPAWKIEIKVSAVQLQNTADKNTR</sequence>
<dbReference type="PANTHER" id="PTHR47328:SF1">
    <property type="entry name" value="RUTC FAMILY PROTEIN YOAB"/>
    <property type="match status" value="1"/>
</dbReference>
<dbReference type="PATRIC" id="fig|1470200.3.peg.1688"/>
<dbReference type="EMBL" id="JTDO01000003">
    <property type="protein sequence ID" value="KLT73546.1"/>
    <property type="molecule type" value="Genomic_DNA"/>
</dbReference>
<accession>A0A0J0YTW6</accession>
<dbReference type="InterPro" id="IPR035709">
    <property type="entry name" value="YoaB-like"/>
</dbReference>
<dbReference type="InterPro" id="IPR035959">
    <property type="entry name" value="RutC-like_sf"/>
</dbReference>
<dbReference type="PROSITE" id="PS01094">
    <property type="entry name" value="UPF0076"/>
    <property type="match status" value="1"/>
</dbReference>
<comment type="similarity">
    <text evidence="1">Belongs to the RutC family.</text>
</comment>
<protein>
    <recommendedName>
        <fullName evidence="4">Aminoacrylate peracid reductase</fullName>
    </recommendedName>
</protein>
<dbReference type="InterPro" id="IPR019897">
    <property type="entry name" value="RidA_CS"/>
</dbReference>
<dbReference type="AlphaFoldDB" id="A0A0J0YTW6"/>
<name>A0A0J0YTW6_9NEIS</name>
<dbReference type="Pfam" id="PF01042">
    <property type="entry name" value="Ribonuc_L-PSP"/>
    <property type="match status" value="1"/>
</dbReference>
<dbReference type="STRING" id="1470200.PL75_03010"/>
<dbReference type="RefSeq" id="WP_047760424.1">
    <property type="nucleotide sequence ID" value="NZ_CP091510.1"/>
</dbReference>
<dbReference type="Gene3D" id="3.30.1330.40">
    <property type="entry name" value="RutC-like"/>
    <property type="match status" value="1"/>
</dbReference>
<dbReference type="OrthoDB" id="6899345at2"/>
<dbReference type="InterPro" id="IPR006175">
    <property type="entry name" value="YjgF/YER057c/UK114"/>
</dbReference>
<dbReference type="Proteomes" id="UP000036027">
    <property type="component" value="Unassembled WGS sequence"/>
</dbReference>
<dbReference type="CDD" id="cd06150">
    <property type="entry name" value="YjgF_YER057c_UK114_like_2"/>
    <property type="match status" value="1"/>
</dbReference>
<reference evidence="2 3" key="1">
    <citation type="submission" date="2014-11" db="EMBL/GenBank/DDBJ databases">
        <title>Genome of a novel goose pathogen.</title>
        <authorList>
            <person name="Hansen C.M."/>
            <person name="Hueffer K."/>
            <person name="Choi S.C."/>
        </authorList>
    </citation>
    <scope>NUCLEOTIDE SEQUENCE [LARGE SCALE GENOMIC DNA]</scope>
    <source>
        <strain evidence="2 3">KH1503</strain>
    </source>
</reference>
<evidence type="ECO:0000313" key="3">
    <source>
        <dbReference type="Proteomes" id="UP000036027"/>
    </source>
</evidence>
<keyword evidence="3" id="KW-1185">Reference proteome</keyword>
<evidence type="ECO:0008006" key="4">
    <source>
        <dbReference type="Google" id="ProtNLM"/>
    </source>
</evidence>
<dbReference type="PANTHER" id="PTHR47328">
    <property type="match status" value="1"/>
</dbReference>
<evidence type="ECO:0000256" key="1">
    <source>
        <dbReference type="ARBA" id="ARBA00010552"/>
    </source>
</evidence>
<gene>
    <name evidence="2" type="ORF">PL75_03010</name>
</gene>
<evidence type="ECO:0000313" key="2">
    <source>
        <dbReference type="EMBL" id="KLT73546.1"/>
    </source>
</evidence>